<evidence type="ECO:0000256" key="1">
    <source>
        <dbReference type="ARBA" id="ARBA00009897"/>
    </source>
</evidence>
<proteinExistence type="inferred from homology"/>
<dbReference type="Gene3D" id="3.30.590.10">
    <property type="entry name" value="Glutamine synthetase/guanido kinase, catalytic domain"/>
    <property type="match status" value="1"/>
</dbReference>
<name>A0A7X2MX59_9CLOT</name>
<evidence type="ECO:0000313" key="7">
    <source>
        <dbReference type="Proteomes" id="UP000460287"/>
    </source>
</evidence>
<dbReference type="GO" id="GO:0004356">
    <property type="term" value="F:glutamine synthetase activity"/>
    <property type="evidence" value="ECO:0007669"/>
    <property type="project" value="UniProtKB-EC"/>
</dbReference>
<protein>
    <recommendedName>
        <fullName evidence="2">glutamine synthetase</fullName>
        <ecNumber evidence="2">6.3.1.2</ecNumber>
    </recommendedName>
</protein>
<evidence type="ECO:0000256" key="3">
    <source>
        <dbReference type="PROSITE-ProRule" id="PRU01331"/>
    </source>
</evidence>
<dbReference type="GO" id="GO:0006542">
    <property type="term" value="P:glutamine biosynthetic process"/>
    <property type="evidence" value="ECO:0007669"/>
    <property type="project" value="TreeGrafter"/>
</dbReference>
<dbReference type="EC" id="6.3.1.2" evidence="2"/>
<reference evidence="6 7" key="1">
    <citation type="submission" date="2019-08" db="EMBL/GenBank/DDBJ databases">
        <title>In-depth cultivation of the pig gut microbiome towards novel bacterial diversity and tailored functional studies.</title>
        <authorList>
            <person name="Wylensek D."/>
            <person name="Hitch T.C.A."/>
            <person name="Clavel T."/>
        </authorList>
    </citation>
    <scope>NUCLEOTIDE SEQUENCE [LARGE SCALE GENOMIC DNA]</scope>
    <source>
        <strain evidence="6 7">WCA-383-APC-5B</strain>
    </source>
</reference>
<evidence type="ECO:0000313" key="6">
    <source>
        <dbReference type="EMBL" id="MSR90729.1"/>
    </source>
</evidence>
<dbReference type="SUPFAM" id="SSF55931">
    <property type="entry name" value="Glutamine synthetase/guanido kinase"/>
    <property type="match status" value="1"/>
</dbReference>
<dbReference type="GO" id="GO:0016020">
    <property type="term" value="C:membrane"/>
    <property type="evidence" value="ECO:0007669"/>
    <property type="project" value="TreeGrafter"/>
</dbReference>
<dbReference type="PROSITE" id="PS51987">
    <property type="entry name" value="GS_CATALYTIC"/>
    <property type="match status" value="1"/>
</dbReference>
<dbReference type="Pfam" id="PF00120">
    <property type="entry name" value="Gln-synt_C"/>
    <property type="match status" value="1"/>
</dbReference>
<sequence length="633" mass="72299">MFENLLFTIKKEKHNVTDLKEILNNHPEIKFVSLVGVDLAGNDTDEKIPIKLFIDDMDTFINGTAVQTDGSSVVLPEIATLNNAKVDMITDNESVWFIDYNYDFVDPIINKPIGTLRIPCYLYHNDLPVCSRNILSNAIKNISDNILTLFKEKNSLLNDYPFKYEDIESLQLTAATELEFWVKTPNDKAHVEELSFSQTLKEQYWQRTKGIVRTALEETLLLLDAYGFEPEMGHKEVGGINGKLDNSGNYNHVMEQLEIDWKYTDAAQAADNELFIRSIVKETFRRHGLYVNFLAKPISGVAGSGKHTHFGISAKLKNGKRVNLFASNEKGYLSTIGYASIMGLLKNYEIINPFVSATNDSLKRLKPGFEAPICVVTSLGESPEVPSRNRTILVGLIRDLNNPMATRFELRSPNPYSNTYLVLAACYQSMLDGILYAADNNKTEADLLAELSKQPGEDSQYLEKDRAYRTEKDVFEDFTDEEREHFFGTAPETVYENIKAFDIYNDKLNVLKLNDVFTDSILNSFKIATLTRWATELSGRMINNYIDEVRSCKCLHSSDKVLDLDVSNWLKINDLRNYLMKDTNTTNSLFTKIKRSIKENDFETASVLQKDLYKKMELLRDLYSDYKKNLLDF</sequence>
<dbReference type="SMART" id="SM01230">
    <property type="entry name" value="Gln-synt_C"/>
    <property type="match status" value="1"/>
</dbReference>
<accession>A0A7X2MX59</accession>
<keyword evidence="7" id="KW-1185">Reference proteome</keyword>
<dbReference type="InterPro" id="IPR014746">
    <property type="entry name" value="Gln_synth/guanido_kin_cat_dom"/>
</dbReference>
<dbReference type="PANTHER" id="PTHR43407:SF1">
    <property type="entry name" value="LENGSIN"/>
    <property type="match status" value="1"/>
</dbReference>
<dbReference type="RefSeq" id="WP_154530612.1">
    <property type="nucleotide sequence ID" value="NZ_JAQXTV010000134.1"/>
</dbReference>
<comment type="similarity">
    <text evidence="1 3 4">Belongs to the glutamine synthetase family.</text>
</comment>
<evidence type="ECO:0000256" key="4">
    <source>
        <dbReference type="RuleBase" id="RU000384"/>
    </source>
</evidence>
<dbReference type="GO" id="GO:0005737">
    <property type="term" value="C:cytoplasm"/>
    <property type="evidence" value="ECO:0007669"/>
    <property type="project" value="TreeGrafter"/>
</dbReference>
<dbReference type="AlphaFoldDB" id="A0A7X2MX59"/>
<evidence type="ECO:0000259" key="5">
    <source>
        <dbReference type="PROSITE" id="PS51987"/>
    </source>
</evidence>
<dbReference type="InterPro" id="IPR008146">
    <property type="entry name" value="Gln_synth_cat_dom"/>
</dbReference>
<dbReference type="EMBL" id="VULX01000004">
    <property type="protein sequence ID" value="MSR90729.1"/>
    <property type="molecule type" value="Genomic_DNA"/>
</dbReference>
<gene>
    <name evidence="6" type="ORF">FYJ33_04665</name>
</gene>
<dbReference type="Proteomes" id="UP000460287">
    <property type="component" value="Unassembled WGS sequence"/>
</dbReference>
<dbReference type="GO" id="GO:0019740">
    <property type="term" value="P:nitrogen utilization"/>
    <property type="evidence" value="ECO:0007669"/>
    <property type="project" value="TreeGrafter"/>
</dbReference>
<evidence type="ECO:0000256" key="2">
    <source>
        <dbReference type="ARBA" id="ARBA00012937"/>
    </source>
</evidence>
<dbReference type="PANTHER" id="PTHR43407">
    <property type="entry name" value="GLUTAMINE SYNTHETASE"/>
    <property type="match status" value="1"/>
</dbReference>
<comment type="caution">
    <text evidence="6">The sequence shown here is derived from an EMBL/GenBank/DDBJ whole genome shotgun (WGS) entry which is preliminary data.</text>
</comment>
<organism evidence="6 7">
    <name type="scientific">Inconstantimicrobium porci</name>
    <dbReference type="NCBI Taxonomy" id="2652291"/>
    <lineage>
        <taxon>Bacteria</taxon>
        <taxon>Bacillati</taxon>
        <taxon>Bacillota</taxon>
        <taxon>Clostridia</taxon>
        <taxon>Eubacteriales</taxon>
        <taxon>Clostridiaceae</taxon>
        <taxon>Inconstantimicrobium</taxon>
    </lineage>
</organism>
<feature type="domain" description="GS catalytic" evidence="5">
    <location>
        <begin position="131"/>
        <end position="554"/>
    </location>
</feature>